<comment type="subcellular location">
    <subcellularLocation>
        <location evidence="1">Membrane</location>
        <topology evidence="1">Multi-pass membrane protein</topology>
    </subcellularLocation>
</comment>
<name>A0A1I7MLR2_9MICC</name>
<dbReference type="PANTHER" id="PTHR33507:SF3">
    <property type="entry name" value="INNER MEMBRANE PROTEIN YBBJ"/>
    <property type="match status" value="1"/>
</dbReference>
<feature type="domain" description="NfeD-like C-terminal" evidence="6">
    <location>
        <begin position="138"/>
        <end position="194"/>
    </location>
</feature>
<dbReference type="InterPro" id="IPR052165">
    <property type="entry name" value="Membrane_assoc_protease"/>
</dbReference>
<accession>A0A1I7MLR2</accession>
<dbReference type="SUPFAM" id="SSF141322">
    <property type="entry name" value="NfeD domain-like"/>
    <property type="match status" value="1"/>
</dbReference>
<sequence length="208" mass="22332">MRFRLRAAHCPALMVRAGWEDARRAAPRLDARHRGTDRRHNPRQERTAPVGDWIGENLWALWLTLAVALAVVEVLVLDLIFLMLAAGSAAALATALAGGDPWLQIAVFAAVSLLMLVVVRPTALKHLKKGSPDQLTNADALPGRTVQVLEETTATTGLVKVDGEIWTARAPEGQTIPAGSTAEIETVDGATLRVAAQPEIDWDSGRTA</sequence>
<dbReference type="STRING" id="574650.SAMN04487966_10558"/>
<evidence type="ECO:0000256" key="1">
    <source>
        <dbReference type="ARBA" id="ARBA00004141"/>
    </source>
</evidence>
<dbReference type="InterPro" id="IPR012340">
    <property type="entry name" value="NA-bd_OB-fold"/>
</dbReference>
<evidence type="ECO:0000256" key="3">
    <source>
        <dbReference type="ARBA" id="ARBA00022989"/>
    </source>
</evidence>
<keyword evidence="8" id="KW-1185">Reference proteome</keyword>
<dbReference type="Pfam" id="PF01957">
    <property type="entry name" value="NfeD"/>
    <property type="match status" value="1"/>
</dbReference>
<protein>
    <submittedName>
        <fullName evidence="7">Membrane protein implicated in regulation of membrane protease activity</fullName>
    </submittedName>
</protein>
<proteinExistence type="predicted"/>
<evidence type="ECO:0000313" key="8">
    <source>
        <dbReference type="Proteomes" id="UP000198881"/>
    </source>
</evidence>
<dbReference type="Proteomes" id="UP000198881">
    <property type="component" value="Unassembled WGS sequence"/>
</dbReference>
<evidence type="ECO:0000256" key="5">
    <source>
        <dbReference type="SAM" id="Phobius"/>
    </source>
</evidence>
<gene>
    <name evidence="7" type="ORF">SAMN04487966_10558</name>
</gene>
<dbReference type="Gene3D" id="2.40.50.140">
    <property type="entry name" value="Nucleic acid-binding proteins"/>
    <property type="match status" value="1"/>
</dbReference>
<evidence type="ECO:0000313" key="7">
    <source>
        <dbReference type="EMBL" id="SFV22863.1"/>
    </source>
</evidence>
<dbReference type="EMBL" id="FPCG01000005">
    <property type="protein sequence ID" value="SFV22863.1"/>
    <property type="molecule type" value="Genomic_DNA"/>
</dbReference>
<keyword evidence="7" id="KW-0645">Protease</keyword>
<dbReference type="InterPro" id="IPR002810">
    <property type="entry name" value="NfeD-like_C"/>
</dbReference>
<dbReference type="GO" id="GO:0008233">
    <property type="term" value="F:peptidase activity"/>
    <property type="evidence" value="ECO:0007669"/>
    <property type="project" value="UniProtKB-KW"/>
</dbReference>
<dbReference type="PANTHER" id="PTHR33507">
    <property type="entry name" value="INNER MEMBRANE PROTEIN YBBJ"/>
    <property type="match status" value="1"/>
</dbReference>
<evidence type="ECO:0000256" key="4">
    <source>
        <dbReference type="ARBA" id="ARBA00023136"/>
    </source>
</evidence>
<organism evidence="7 8">
    <name type="scientific">Micrococcus terreus</name>
    <dbReference type="NCBI Taxonomy" id="574650"/>
    <lineage>
        <taxon>Bacteria</taxon>
        <taxon>Bacillati</taxon>
        <taxon>Actinomycetota</taxon>
        <taxon>Actinomycetes</taxon>
        <taxon>Micrococcales</taxon>
        <taxon>Micrococcaceae</taxon>
        <taxon>Micrococcus</taxon>
    </lineage>
</organism>
<feature type="transmembrane region" description="Helical" evidence="5">
    <location>
        <begin position="102"/>
        <end position="119"/>
    </location>
</feature>
<keyword evidence="2 5" id="KW-0812">Transmembrane</keyword>
<dbReference type="AlphaFoldDB" id="A0A1I7MLR2"/>
<feature type="transmembrane region" description="Helical" evidence="5">
    <location>
        <begin position="59"/>
        <end position="82"/>
    </location>
</feature>
<keyword evidence="3 5" id="KW-1133">Transmembrane helix</keyword>
<evidence type="ECO:0000256" key="2">
    <source>
        <dbReference type="ARBA" id="ARBA00022692"/>
    </source>
</evidence>
<dbReference type="GO" id="GO:0005886">
    <property type="term" value="C:plasma membrane"/>
    <property type="evidence" value="ECO:0007669"/>
    <property type="project" value="TreeGrafter"/>
</dbReference>
<evidence type="ECO:0000259" key="6">
    <source>
        <dbReference type="Pfam" id="PF01957"/>
    </source>
</evidence>
<reference evidence="7 8" key="1">
    <citation type="submission" date="2016-10" db="EMBL/GenBank/DDBJ databases">
        <authorList>
            <person name="de Groot N.N."/>
        </authorList>
    </citation>
    <scope>NUCLEOTIDE SEQUENCE [LARGE SCALE GENOMIC DNA]</scope>
    <source>
        <strain evidence="7 8">CGMCC 1.7054</strain>
    </source>
</reference>
<keyword evidence="4 5" id="KW-0472">Membrane</keyword>
<keyword evidence="7" id="KW-0378">Hydrolase</keyword>
<dbReference type="GO" id="GO:0006508">
    <property type="term" value="P:proteolysis"/>
    <property type="evidence" value="ECO:0007669"/>
    <property type="project" value="UniProtKB-KW"/>
</dbReference>